<proteinExistence type="predicted"/>
<name>A0AAV1V375_9STRA</name>
<organism evidence="1 2">
    <name type="scientific">Peronospora matthiolae</name>
    <dbReference type="NCBI Taxonomy" id="2874970"/>
    <lineage>
        <taxon>Eukaryota</taxon>
        <taxon>Sar</taxon>
        <taxon>Stramenopiles</taxon>
        <taxon>Oomycota</taxon>
        <taxon>Peronosporomycetes</taxon>
        <taxon>Peronosporales</taxon>
        <taxon>Peronosporaceae</taxon>
        <taxon>Peronospora</taxon>
    </lineage>
</organism>
<evidence type="ECO:0000313" key="1">
    <source>
        <dbReference type="EMBL" id="CAK7941051.1"/>
    </source>
</evidence>
<dbReference type="Proteomes" id="UP001162060">
    <property type="component" value="Unassembled WGS sequence"/>
</dbReference>
<dbReference type="AlphaFoldDB" id="A0AAV1V375"/>
<reference evidence="1" key="1">
    <citation type="submission" date="2024-01" db="EMBL/GenBank/DDBJ databases">
        <authorList>
            <person name="Webb A."/>
        </authorList>
    </citation>
    <scope>NUCLEOTIDE SEQUENCE</scope>
    <source>
        <strain evidence="1">Pm1</strain>
    </source>
</reference>
<accession>A0AAV1V375</accession>
<comment type="caution">
    <text evidence="1">The sequence shown here is derived from an EMBL/GenBank/DDBJ whole genome shotgun (WGS) entry which is preliminary data.</text>
</comment>
<evidence type="ECO:0000313" key="2">
    <source>
        <dbReference type="Proteomes" id="UP001162060"/>
    </source>
</evidence>
<gene>
    <name evidence="1" type="ORF">PM001_LOCUS26201</name>
</gene>
<dbReference type="EMBL" id="CAKLBY020000261">
    <property type="protein sequence ID" value="CAK7941051.1"/>
    <property type="molecule type" value="Genomic_DNA"/>
</dbReference>
<sequence length="47" mass="4560">MGYCQGSTGTESANVALASASSAVGMRSSVAGVASAEVTWGKAHARS</sequence>
<protein>
    <submittedName>
        <fullName evidence="1">Uncharacterized protein</fullName>
    </submittedName>
</protein>